<keyword evidence="10" id="KW-0511">Multifunctional enzyme</keyword>
<dbReference type="EMBL" id="SLUN01000003">
    <property type="protein sequence ID" value="TCL75239.1"/>
    <property type="molecule type" value="Genomic_DNA"/>
</dbReference>
<accession>A0A4R1S7K5</accession>
<dbReference type="InterPro" id="IPR001264">
    <property type="entry name" value="Glyco_trans_51"/>
</dbReference>
<keyword evidence="9" id="KW-0573">Peptidoglycan synthesis</keyword>
<dbReference type="GO" id="GO:0009002">
    <property type="term" value="F:serine-type D-Ala-D-Ala carboxypeptidase activity"/>
    <property type="evidence" value="ECO:0007669"/>
    <property type="project" value="UniProtKB-EC"/>
</dbReference>
<evidence type="ECO:0000256" key="8">
    <source>
        <dbReference type="ARBA" id="ARBA00022960"/>
    </source>
</evidence>
<proteinExistence type="inferred from homology"/>
<dbReference type="Gene3D" id="1.10.3810.10">
    <property type="entry name" value="Biosynthetic peptidoglycan transglycosylase-like"/>
    <property type="match status" value="1"/>
</dbReference>
<dbReference type="AlphaFoldDB" id="A0A4R1S7K5"/>
<dbReference type="InterPro" id="IPR050396">
    <property type="entry name" value="Glycosyltr_51/Transpeptidase"/>
</dbReference>
<dbReference type="OrthoDB" id="9766909at2"/>
<dbReference type="Proteomes" id="UP000295008">
    <property type="component" value="Unassembled WGS sequence"/>
</dbReference>
<dbReference type="GO" id="GO:0030288">
    <property type="term" value="C:outer membrane-bounded periplasmic space"/>
    <property type="evidence" value="ECO:0007669"/>
    <property type="project" value="TreeGrafter"/>
</dbReference>
<keyword evidence="11" id="KW-0961">Cell wall biogenesis/degradation</keyword>
<evidence type="ECO:0000256" key="14">
    <source>
        <dbReference type="SAM" id="MobiDB-lite"/>
    </source>
</evidence>
<evidence type="ECO:0000256" key="12">
    <source>
        <dbReference type="ARBA" id="ARBA00034000"/>
    </source>
</evidence>
<dbReference type="GO" id="GO:0008955">
    <property type="term" value="F:peptidoglycan glycosyltransferase activity"/>
    <property type="evidence" value="ECO:0007669"/>
    <property type="project" value="UniProtKB-EC"/>
</dbReference>
<evidence type="ECO:0000256" key="11">
    <source>
        <dbReference type="ARBA" id="ARBA00023316"/>
    </source>
</evidence>
<evidence type="ECO:0000256" key="9">
    <source>
        <dbReference type="ARBA" id="ARBA00022984"/>
    </source>
</evidence>
<keyword evidence="3" id="KW-0121">Carboxypeptidase</keyword>
<evidence type="ECO:0000256" key="5">
    <source>
        <dbReference type="ARBA" id="ARBA00022676"/>
    </source>
</evidence>
<dbReference type="InterPro" id="IPR036950">
    <property type="entry name" value="PBP_transglycosylase"/>
</dbReference>
<comment type="catalytic activity">
    <reaction evidence="12">
        <text>Preferential cleavage: (Ac)2-L-Lys-D-Ala-|-D-Ala. Also transpeptidation of peptidyl-alanyl moieties that are N-acyl substituents of D-alanine.</text>
        <dbReference type="EC" id="3.4.16.4"/>
    </reaction>
</comment>
<dbReference type="RefSeq" id="WP_132012908.1">
    <property type="nucleotide sequence ID" value="NZ_SLUN01000003.1"/>
</dbReference>
<reference evidence="17 18" key="1">
    <citation type="submission" date="2019-03" db="EMBL/GenBank/DDBJ databases">
        <title>Genomic Encyclopedia of Type Strains, Phase IV (KMG-IV): sequencing the most valuable type-strain genomes for metagenomic binning, comparative biology and taxonomic classification.</title>
        <authorList>
            <person name="Goeker M."/>
        </authorList>
    </citation>
    <scope>NUCLEOTIDE SEQUENCE [LARGE SCALE GENOMIC DNA]</scope>
    <source>
        <strain evidence="17 18">LX-B</strain>
    </source>
</reference>
<keyword evidence="5" id="KW-0328">Glycosyltransferase</keyword>
<evidence type="ECO:0000313" key="17">
    <source>
        <dbReference type="EMBL" id="TCL75239.1"/>
    </source>
</evidence>
<comment type="similarity">
    <text evidence="1">In the C-terminal section; belongs to the transpeptidase family.</text>
</comment>
<keyword evidence="6" id="KW-0808">Transferase</keyword>
<dbReference type="GO" id="GO:0009252">
    <property type="term" value="P:peptidoglycan biosynthetic process"/>
    <property type="evidence" value="ECO:0007669"/>
    <property type="project" value="UniProtKB-KW"/>
</dbReference>
<dbReference type="PANTHER" id="PTHR32282:SF33">
    <property type="entry name" value="PEPTIDOGLYCAN GLYCOSYLTRANSFERASE"/>
    <property type="match status" value="1"/>
</dbReference>
<evidence type="ECO:0000256" key="1">
    <source>
        <dbReference type="ARBA" id="ARBA00007090"/>
    </source>
</evidence>
<feature type="domain" description="Penicillin-binding protein transpeptidase" evidence="15">
    <location>
        <begin position="311"/>
        <end position="558"/>
    </location>
</feature>
<evidence type="ECO:0000256" key="10">
    <source>
        <dbReference type="ARBA" id="ARBA00023268"/>
    </source>
</evidence>
<dbReference type="Gene3D" id="3.40.710.10">
    <property type="entry name" value="DD-peptidase/beta-lactamase superfamily"/>
    <property type="match status" value="1"/>
</dbReference>
<evidence type="ECO:0000256" key="2">
    <source>
        <dbReference type="ARBA" id="ARBA00007739"/>
    </source>
</evidence>
<keyword evidence="18" id="KW-1185">Reference proteome</keyword>
<dbReference type="InterPro" id="IPR012338">
    <property type="entry name" value="Beta-lactam/transpept-like"/>
</dbReference>
<gene>
    <name evidence="17" type="ORF">EDC14_1003171</name>
</gene>
<evidence type="ECO:0000259" key="16">
    <source>
        <dbReference type="Pfam" id="PF00912"/>
    </source>
</evidence>
<comment type="catalytic activity">
    <reaction evidence="13">
        <text>[GlcNAc-(1-&gt;4)-Mur2Ac(oyl-L-Ala-gamma-D-Glu-L-Lys-D-Ala-D-Ala)](n)-di-trans,octa-cis-undecaprenyl diphosphate + beta-D-GlcNAc-(1-&gt;4)-Mur2Ac(oyl-L-Ala-gamma-D-Glu-L-Lys-D-Ala-D-Ala)-di-trans,octa-cis-undecaprenyl diphosphate = [GlcNAc-(1-&gt;4)-Mur2Ac(oyl-L-Ala-gamma-D-Glu-L-Lys-D-Ala-D-Ala)](n+1)-di-trans,octa-cis-undecaprenyl diphosphate + di-trans,octa-cis-undecaprenyl diphosphate + H(+)</text>
        <dbReference type="Rhea" id="RHEA:23708"/>
        <dbReference type="Rhea" id="RHEA-COMP:9602"/>
        <dbReference type="Rhea" id="RHEA-COMP:9603"/>
        <dbReference type="ChEBI" id="CHEBI:15378"/>
        <dbReference type="ChEBI" id="CHEBI:58405"/>
        <dbReference type="ChEBI" id="CHEBI:60033"/>
        <dbReference type="ChEBI" id="CHEBI:78435"/>
        <dbReference type="EC" id="2.4.99.28"/>
    </reaction>
</comment>
<dbReference type="GO" id="GO:0071555">
    <property type="term" value="P:cell wall organization"/>
    <property type="evidence" value="ECO:0007669"/>
    <property type="project" value="UniProtKB-KW"/>
</dbReference>
<comment type="caution">
    <text evidence="17">The sequence shown here is derived from an EMBL/GenBank/DDBJ whole genome shotgun (WGS) entry which is preliminary data.</text>
</comment>
<dbReference type="InterPro" id="IPR001460">
    <property type="entry name" value="PCN-bd_Tpept"/>
</dbReference>
<dbReference type="NCBIfam" id="TIGR02074">
    <property type="entry name" value="PBP_1a_fam"/>
    <property type="match status" value="1"/>
</dbReference>
<evidence type="ECO:0000256" key="7">
    <source>
        <dbReference type="ARBA" id="ARBA00022801"/>
    </source>
</evidence>
<evidence type="ECO:0000256" key="3">
    <source>
        <dbReference type="ARBA" id="ARBA00022645"/>
    </source>
</evidence>
<protein>
    <submittedName>
        <fullName evidence="17">Penicillin-binding protein 1A</fullName>
    </submittedName>
</protein>
<name>A0A4R1S7K5_HYDET</name>
<comment type="similarity">
    <text evidence="2">In the N-terminal section; belongs to the glycosyltransferase 51 family.</text>
</comment>
<keyword evidence="8" id="KW-0133">Cell shape</keyword>
<keyword evidence="7" id="KW-0378">Hydrolase</keyword>
<dbReference type="PANTHER" id="PTHR32282">
    <property type="entry name" value="BINDING PROTEIN TRANSPEPTIDASE, PUTATIVE-RELATED"/>
    <property type="match status" value="1"/>
</dbReference>
<dbReference type="Pfam" id="PF00905">
    <property type="entry name" value="Transpeptidase"/>
    <property type="match status" value="1"/>
</dbReference>
<keyword evidence="4" id="KW-0645">Protease</keyword>
<dbReference type="Pfam" id="PF00912">
    <property type="entry name" value="Transgly"/>
    <property type="match status" value="1"/>
</dbReference>
<dbReference type="SUPFAM" id="SSF53955">
    <property type="entry name" value="Lysozyme-like"/>
    <property type="match status" value="1"/>
</dbReference>
<organism evidence="17 18">
    <name type="scientific">Hydrogenispora ethanolica</name>
    <dbReference type="NCBI Taxonomy" id="1082276"/>
    <lineage>
        <taxon>Bacteria</taxon>
        <taxon>Bacillati</taxon>
        <taxon>Bacillota</taxon>
        <taxon>Hydrogenispora</taxon>
    </lineage>
</organism>
<dbReference type="InterPro" id="IPR023346">
    <property type="entry name" value="Lysozyme-like_dom_sf"/>
</dbReference>
<evidence type="ECO:0000313" key="18">
    <source>
        <dbReference type="Proteomes" id="UP000295008"/>
    </source>
</evidence>
<feature type="region of interest" description="Disordered" evidence="14">
    <location>
        <begin position="660"/>
        <end position="683"/>
    </location>
</feature>
<dbReference type="SUPFAM" id="SSF56601">
    <property type="entry name" value="beta-lactamase/transpeptidase-like"/>
    <property type="match status" value="1"/>
</dbReference>
<dbReference type="FunFam" id="1.10.3810.10:FF:000001">
    <property type="entry name" value="Penicillin-binding protein 1A"/>
    <property type="match status" value="1"/>
</dbReference>
<feature type="domain" description="Glycosyl transferase family 51" evidence="16">
    <location>
        <begin position="47"/>
        <end position="221"/>
    </location>
</feature>
<evidence type="ECO:0000256" key="13">
    <source>
        <dbReference type="ARBA" id="ARBA00049902"/>
    </source>
</evidence>
<evidence type="ECO:0000256" key="6">
    <source>
        <dbReference type="ARBA" id="ARBA00022679"/>
    </source>
</evidence>
<evidence type="ECO:0000259" key="15">
    <source>
        <dbReference type="Pfam" id="PF00905"/>
    </source>
</evidence>
<evidence type="ECO:0000256" key="4">
    <source>
        <dbReference type="ARBA" id="ARBA00022670"/>
    </source>
</evidence>
<dbReference type="GO" id="GO:0008658">
    <property type="term" value="F:penicillin binding"/>
    <property type="evidence" value="ECO:0007669"/>
    <property type="project" value="InterPro"/>
</dbReference>
<dbReference type="GO" id="GO:0006508">
    <property type="term" value="P:proteolysis"/>
    <property type="evidence" value="ECO:0007669"/>
    <property type="project" value="UniProtKB-KW"/>
</dbReference>
<sequence>MKRKLWLITIMIFILGGTAVYAANLTRDMQQKLENIRMASAAYDRNGKLIGNLYFYNRIWASSDRMTRDLRNAAVAIEDSRFYQHNGIDIRGMARAVIKDLMPGGGMEGGSTITQQLAKISLLSSERTLGRKIQDISLALEIEQVYTKKEILEMYLNSVYLAHGNVGVEAAARYYFGKSANQLTLAQSATLAGMIQSPENYSPIKHPTQAKGRRNVVLQKMLEQKYITKAQYQRAIKEPLRVTGRSNATAVAGYFLDYLREDLLKHEGFTEDQLRFGGYKIYTTLDLNIQKAAEATMTQLPKVPAKVQPQGALVSLNPKNGGILAMVGGSSYRESQYNRAVRSARQPGSAIKPFVYATALERGYTAANIMEDKPISFTLGNGKTWAPINYDRTFHGRMSLREALRNSTNTVAVQLLQEVGVRNVAEQMERMGITTLVKQGATNDLNLAALGLGGLTKGITPLELAAAYIPFANQGEYQRPYCVTKVLDRHGNLFKQYGPAASKKVLTPQTAYIMTVLMQDVVERGTGVRARLAERPVAGKTGTTSDYTNAWFVGYTPDVLTALWIGNDQQGQPMIYKRLNLGSASAAELWGKYMKRLDLRKTPAQFEEPEGIVWAEVDRHSGQAVPGWLSKDTYQEVFDEKNVPQSTAYKVWHWFFQEPKPSGGTTPAPNEADDQAAQQQGLF</sequence>
<dbReference type="GO" id="GO:0008360">
    <property type="term" value="P:regulation of cell shape"/>
    <property type="evidence" value="ECO:0007669"/>
    <property type="project" value="UniProtKB-KW"/>
</dbReference>